<dbReference type="GO" id="GO:0043709">
    <property type="term" value="P:cell adhesion involved in single-species biofilm formation"/>
    <property type="evidence" value="ECO:0007669"/>
    <property type="project" value="TreeGrafter"/>
</dbReference>
<dbReference type="Gene3D" id="3.30.70.270">
    <property type="match status" value="1"/>
</dbReference>
<dbReference type="NCBIfam" id="TIGR00254">
    <property type="entry name" value="GGDEF"/>
    <property type="match status" value="1"/>
</dbReference>
<evidence type="ECO:0000313" key="4">
    <source>
        <dbReference type="Proteomes" id="UP000515823"/>
    </source>
</evidence>
<proteinExistence type="predicted"/>
<gene>
    <name evidence="3" type="ORF">H9Q78_08125</name>
</gene>
<feature type="transmembrane region" description="Helical" evidence="1">
    <location>
        <begin position="59"/>
        <end position="83"/>
    </location>
</feature>
<accession>A0A7G9G0X4</accession>
<dbReference type="PANTHER" id="PTHR45138">
    <property type="entry name" value="REGULATORY COMPONENTS OF SENSORY TRANSDUCTION SYSTEM"/>
    <property type="match status" value="1"/>
</dbReference>
<dbReference type="EMBL" id="CP060634">
    <property type="protein sequence ID" value="QNM04456.1"/>
    <property type="molecule type" value="Genomic_DNA"/>
</dbReference>
<dbReference type="CDD" id="cd01949">
    <property type="entry name" value="GGDEF"/>
    <property type="match status" value="1"/>
</dbReference>
<organism evidence="3 4">
    <name type="scientific">Qiania dongpingensis</name>
    <dbReference type="NCBI Taxonomy" id="2763669"/>
    <lineage>
        <taxon>Bacteria</taxon>
        <taxon>Bacillati</taxon>
        <taxon>Bacillota</taxon>
        <taxon>Clostridia</taxon>
        <taxon>Lachnospirales</taxon>
        <taxon>Lachnospiraceae</taxon>
        <taxon>Qiania</taxon>
    </lineage>
</organism>
<keyword evidence="4" id="KW-1185">Reference proteome</keyword>
<feature type="transmembrane region" description="Helical" evidence="1">
    <location>
        <begin position="95"/>
        <end position="112"/>
    </location>
</feature>
<dbReference type="InterPro" id="IPR000160">
    <property type="entry name" value="GGDEF_dom"/>
</dbReference>
<dbReference type="Pfam" id="PF00990">
    <property type="entry name" value="GGDEF"/>
    <property type="match status" value="1"/>
</dbReference>
<dbReference type="GO" id="GO:0052621">
    <property type="term" value="F:diguanylate cyclase activity"/>
    <property type="evidence" value="ECO:0007669"/>
    <property type="project" value="TreeGrafter"/>
</dbReference>
<dbReference type="InterPro" id="IPR029787">
    <property type="entry name" value="Nucleotide_cyclase"/>
</dbReference>
<dbReference type="SUPFAM" id="SSF55073">
    <property type="entry name" value="Nucleotide cyclase"/>
    <property type="match status" value="1"/>
</dbReference>
<feature type="transmembrane region" description="Helical" evidence="1">
    <location>
        <begin position="118"/>
        <end position="135"/>
    </location>
</feature>
<keyword evidence="1" id="KW-0812">Transmembrane</keyword>
<feature type="transmembrane region" description="Helical" evidence="1">
    <location>
        <begin position="21"/>
        <end position="47"/>
    </location>
</feature>
<evidence type="ECO:0000256" key="1">
    <source>
        <dbReference type="SAM" id="Phobius"/>
    </source>
</evidence>
<dbReference type="KEGG" id="qdo:H9Q78_08125"/>
<dbReference type="GO" id="GO:0005886">
    <property type="term" value="C:plasma membrane"/>
    <property type="evidence" value="ECO:0007669"/>
    <property type="project" value="TreeGrafter"/>
</dbReference>
<sequence length="379" mass="42702">MSADSNIQAIREEYRKINEKWLHLHFKIIVGLASFSVIMEIVMFFILSSMEQISASASVYVLKYILIPVTLNVLCIISGLTALRLRRLSVSSRQYILSLTFVVNCFIVFSIHNIFTSLYLIFAIPILLTLIYASYRLTSVTAAFSLAAEIISECFISWDPDKITIFHDELLLANFVLSLYVLLCFYLVSLIIIRFLKEKNTVSINKELERFELQQKLLRDHMTGLYNRTALQNSLCTAVSDISGSAYIFAMADLDDFKTVNDTMGHVVGDKCLKFLGTMLDQCSPDVTSYRYGGDEFSLLFKNHTMETALDVCSKIQDRLASAKNVTEIPPLSVSFGLTHCIPGTSATQLIKNADTALYQAKKQKNSICIYEDVSVSNH</sequence>
<name>A0A7G9G0X4_9FIRM</name>
<keyword evidence="1" id="KW-0472">Membrane</keyword>
<dbReference type="PROSITE" id="PS50887">
    <property type="entry name" value="GGDEF"/>
    <property type="match status" value="1"/>
</dbReference>
<keyword evidence="1" id="KW-1133">Transmembrane helix</keyword>
<protein>
    <submittedName>
        <fullName evidence="3">Diguanylate cyclase</fullName>
    </submittedName>
</protein>
<dbReference type="Proteomes" id="UP000515823">
    <property type="component" value="Chromosome"/>
</dbReference>
<dbReference type="SMART" id="SM00267">
    <property type="entry name" value="GGDEF"/>
    <property type="match status" value="1"/>
</dbReference>
<dbReference type="InterPro" id="IPR050469">
    <property type="entry name" value="Diguanylate_Cyclase"/>
</dbReference>
<dbReference type="RefSeq" id="WP_249300844.1">
    <property type="nucleotide sequence ID" value="NZ_CP060634.1"/>
</dbReference>
<evidence type="ECO:0000259" key="2">
    <source>
        <dbReference type="PROSITE" id="PS50887"/>
    </source>
</evidence>
<dbReference type="InterPro" id="IPR043128">
    <property type="entry name" value="Rev_trsase/Diguanyl_cyclase"/>
</dbReference>
<feature type="domain" description="GGDEF" evidence="2">
    <location>
        <begin position="245"/>
        <end position="373"/>
    </location>
</feature>
<dbReference type="GO" id="GO:1902201">
    <property type="term" value="P:negative regulation of bacterial-type flagellum-dependent cell motility"/>
    <property type="evidence" value="ECO:0007669"/>
    <property type="project" value="TreeGrafter"/>
</dbReference>
<dbReference type="AlphaFoldDB" id="A0A7G9G0X4"/>
<reference evidence="3 4" key="1">
    <citation type="submission" date="2020-08" db="EMBL/GenBank/DDBJ databases">
        <authorList>
            <person name="Liu C."/>
            <person name="Sun Q."/>
        </authorList>
    </citation>
    <scope>NUCLEOTIDE SEQUENCE [LARGE SCALE GENOMIC DNA]</scope>
    <source>
        <strain evidence="3 4">NSJ-38</strain>
    </source>
</reference>
<evidence type="ECO:0000313" key="3">
    <source>
        <dbReference type="EMBL" id="QNM04456.1"/>
    </source>
</evidence>
<dbReference type="PANTHER" id="PTHR45138:SF9">
    <property type="entry name" value="DIGUANYLATE CYCLASE DGCM-RELATED"/>
    <property type="match status" value="1"/>
</dbReference>
<feature type="transmembrane region" description="Helical" evidence="1">
    <location>
        <begin position="170"/>
        <end position="196"/>
    </location>
</feature>